<dbReference type="RefSeq" id="WP_009197264.1">
    <property type="nucleotide sequence ID" value="NZ_AODQ01000158.1"/>
</dbReference>
<keyword evidence="2" id="KW-0732">Signal</keyword>
<name>M7NGM9_9BACT</name>
<reference evidence="3 4" key="1">
    <citation type="journal article" date="2013" name="Genome Announc.">
        <title>Draft Genome Sequence of Cesiribacter andamanensis Strain AMV16T, Isolated from a Soil Sample from a Mud Volcano in the Andaman Islands, India.</title>
        <authorList>
            <person name="Shivaji S."/>
            <person name="Ara S."/>
            <person name="Begum Z."/>
            <person name="Srinivas T.N."/>
            <person name="Singh A."/>
            <person name="Kumar Pinnaka A."/>
        </authorList>
    </citation>
    <scope>NUCLEOTIDE SEQUENCE [LARGE SCALE GENOMIC DNA]</scope>
    <source>
        <strain evidence="3 4">AMV16</strain>
    </source>
</reference>
<proteinExistence type="predicted"/>
<keyword evidence="4" id="KW-1185">Reference proteome</keyword>
<dbReference type="STRING" id="1279009.ADICEAN_03887"/>
<dbReference type="AlphaFoldDB" id="M7NGM9"/>
<sequence length="166" mass="18244">MSSTPLLNSPLGSGLLMAALLSLTAACSSGRESLAEGPVSFTQPEAPTEIEYDQANNELFGAYHSISDEVWQEKEVLNSELDQQLVAVDLKIEEVEDQAKNVPAAAKQAYEQVVDDMDTERERLVEQYQRINAATDENWEEVKSGVREVIQDVSLAVTNLATTLDQ</sequence>
<evidence type="ECO:0000256" key="2">
    <source>
        <dbReference type="SAM" id="SignalP"/>
    </source>
</evidence>
<dbReference type="OrthoDB" id="826967at2"/>
<dbReference type="Proteomes" id="UP000011910">
    <property type="component" value="Unassembled WGS sequence"/>
</dbReference>
<organism evidence="3 4">
    <name type="scientific">Cesiribacter andamanensis AMV16</name>
    <dbReference type="NCBI Taxonomy" id="1279009"/>
    <lineage>
        <taxon>Bacteria</taxon>
        <taxon>Pseudomonadati</taxon>
        <taxon>Bacteroidota</taxon>
        <taxon>Cytophagia</taxon>
        <taxon>Cytophagales</taxon>
        <taxon>Cesiribacteraceae</taxon>
        <taxon>Cesiribacter</taxon>
    </lineage>
</organism>
<dbReference type="EMBL" id="AODQ01000158">
    <property type="protein sequence ID" value="EMR00990.1"/>
    <property type="molecule type" value="Genomic_DNA"/>
</dbReference>
<protein>
    <submittedName>
        <fullName evidence="3">Uncharacterized protein</fullName>
    </submittedName>
</protein>
<evidence type="ECO:0000256" key="1">
    <source>
        <dbReference type="SAM" id="Coils"/>
    </source>
</evidence>
<feature type="chain" id="PRO_5004082220" evidence="2">
    <location>
        <begin position="19"/>
        <end position="166"/>
    </location>
</feature>
<feature type="coiled-coil region" evidence="1">
    <location>
        <begin position="78"/>
        <end position="137"/>
    </location>
</feature>
<comment type="caution">
    <text evidence="3">The sequence shown here is derived from an EMBL/GenBank/DDBJ whole genome shotgun (WGS) entry which is preliminary data.</text>
</comment>
<feature type="signal peptide" evidence="2">
    <location>
        <begin position="1"/>
        <end position="18"/>
    </location>
</feature>
<accession>M7NGM9</accession>
<evidence type="ECO:0000313" key="4">
    <source>
        <dbReference type="Proteomes" id="UP000011910"/>
    </source>
</evidence>
<gene>
    <name evidence="3" type="ORF">ADICEAN_03887</name>
</gene>
<keyword evidence="1" id="KW-0175">Coiled coil</keyword>
<evidence type="ECO:0000313" key="3">
    <source>
        <dbReference type="EMBL" id="EMR00990.1"/>
    </source>
</evidence>